<sequence length="313" mass="34710">MPNRISRRKFLGAAGTVAVSSLPWKGSGKNALANTTGQQPASSPRADRIVDMHVHFDEGNPNFVSDLLKLCGSLNLAACVLTPFSSRKVVAEAARQHPGQIVPFGYVDLDAHDAVPQVEQFHALGYRGLGELEFVKKPFNDPSYFPVYELANRYAWIVLFHTGIVLRAKFDEPEDVASGRMRPIHLEEIARRFPKITVLGAHCGNPEYEWAAEVARWNPNVFFDLSGSTLTKMRGRLADFRKIFWWSGTDEGTETPNNDPSAYIKIVFGSDVKVGGIESVVRQYQAMFDACDVPPATRRMIMGGTLAKMLNLP</sequence>
<dbReference type="GO" id="GO:0016831">
    <property type="term" value="F:carboxy-lyase activity"/>
    <property type="evidence" value="ECO:0007669"/>
    <property type="project" value="InterPro"/>
</dbReference>
<keyword evidence="3" id="KW-0378">Hydrolase</keyword>
<evidence type="ECO:0000313" key="3">
    <source>
        <dbReference type="EMBL" id="SPF46914.1"/>
    </source>
</evidence>
<reference evidence="4" key="1">
    <citation type="submission" date="2018-02" db="EMBL/GenBank/DDBJ databases">
        <authorList>
            <person name="Hausmann B."/>
        </authorList>
    </citation>
    <scope>NUCLEOTIDE SEQUENCE [LARGE SCALE GENOMIC DNA]</scope>
    <source>
        <strain evidence="4">Peat soil MAG SbA1</strain>
    </source>
</reference>
<evidence type="ECO:0000313" key="4">
    <source>
        <dbReference type="Proteomes" id="UP000238701"/>
    </source>
</evidence>
<dbReference type="GO" id="GO:0016787">
    <property type="term" value="F:hydrolase activity"/>
    <property type="evidence" value="ECO:0007669"/>
    <property type="project" value="UniProtKB-KW"/>
</dbReference>
<name>A0A2U3L4T0_9BACT</name>
<organism evidence="3 4">
    <name type="scientific">Candidatus Sulfotelmatobacter kueseliae</name>
    <dbReference type="NCBI Taxonomy" id="2042962"/>
    <lineage>
        <taxon>Bacteria</taxon>
        <taxon>Pseudomonadati</taxon>
        <taxon>Acidobacteriota</taxon>
        <taxon>Terriglobia</taxon>
        <taxon>Terriglobales</taxon>
        <taxon>Candidatus Korobacteraceae</taxon>
        <taxon>Candidatus Sulfotelmatobacter</taxon>
    </lineage>
</organism>
<dbReference type="Gene3D" id="3.20.20.140">
    <property type="entry name" value="Metal-dependent hydrolases"/>
    <property type="match status" value="1"/>
</dbReference>
<dbReference type="PANTHER" id="PTHR21240">
    <property type="entry name" value="2-AMINO-3-CARBOXYLMUCONATE-6-SEMIALDEHYDE DECARBOXYLASE"/>
    <property type="match status" value="1"/>
</dbReference>
<proteinExistence type="predicted"/>
<dbReference type="InterPro" id="IPR006680">
    <property type="entry name" value="Amidohydro-rel"/>
</dbReference>
<dbReference type="InterPro" id="IPR006311">
    <property type="entry name" value="TAT_signal"/>
</dbReference>
<dbReference type="AlphaFoldDB" id="A0A2U3L4T0"/>
<dbReference type="EMBL" id="OMOD01000165">
    <property type="protein sequence ID" value="SPF46914.1"/>
    <property type="molecule type" value="Genomic_DNA"/>
</dbReference>
<dbReference type="InterPro" id="IPR032465">
    <property type="entry name" value="ACMSD"/>
</dbReference>
<keyword evidence="1" id="KW-0456">Lyase</keyword>
<dbReference type="OrthoDB" id="9771932at2"/>
<evidence type="ECO:0000256" key="1">
    <source>
        <dbReference type="ARBA" id="ARBA00023239"/>
    </source>
</evidence>
<dbReference type="PROSITE" id="PS51318">
    <property type="entry name" value="TAT"/>
    <property type="match status" value="1"/>
</dbReference>
<evidence type="ECO:0000259" key="2">
    <source>
        <dbReference type="Pfam" id="PF04909"/>
    </source>
</evidence>
<gene>
    <name evidence="3" type="ORF">SBA1_690011</name>
</gene>
<accession>A0A2U3L4T0</accession>
<dbReference type="SUPFAM" id="SSF51556">
    <property type="entry name" value="Metallo-dependent hydrolases"/>
    <property type="match status" value="1"/>
</dbReference>
<dbReference type="InterPro" id="IPR032466">
    <property type="entry name" value="Metal_Hydrolase"/>
</dbReference>
<protein>
    <submittedName>
        <fullName evidence="3">Amidohydrolase 2</fullName>
    </submittedName>
</protein>
<dbReference type="Pfam" id="PF04909">
    <property type="entry name" value="Amidohydro_2"/>
    <property type="match status" value="1"/>
</dbReference>
<dbReference type="Proteomes" id="UP000238701">
    <property type="component" value="Unassembled WGS sequence"/>
</dbReference>
<feature type="domain" description="Amidohydrolase-related" evidence="2">
    <location>
        <begin position="87"/>
        <end position="311"/>
    </location>
</feature>